<name>A0A0R0KVQ0_SOYBN</name>
<organism evidence="2">
    <name type="scientific">Glycine max</name>
    <name type="common">Soybean</name>
    <name type="synonym">Glycine hispida</name>
    <dbReference type="NCBI Taxonomy" id="3847"/>
    <lineage>
        <taxon>Eukaryota</taxon>
        <taxon>Viridiplantae</taxon>
        <taxon>Streptophyta</taxon>
        <taxon>Embryophyta</taxon>
        <taxon>Tracheophyta</taxon>
        <taxon>Spermatophyta</taxon>
        <taxon>Magnoliopsida</taxon>
        <taxon>eudicotyledons</taxon>
        <taxon>Gunneridae</taxon>
        <taxon>Pentapetalae</taxon>
        <taxon>rosids</taxon>
        <taxon>fabids</taxon>
        <taxon>Fabales</taxon>
        <taxon>Fabaceae</taxon>
        <taxon>Papilionoideae</taxon>
        <taxon>50 kb inversion clade</taxon>
        <taxon>NPAAA clade</taxon>
        <taxon>indigoferoid/millettioid clade</taxon>
        <taxon>Phaseoleae</taxon>
        <taxon>Glycine</taxon>
        <taxon>Glycine subgen. Soja</taxon>
    </lineage>
</organism>
<evidence type="ECO:0000313" key="3">
    <source>
        <dbReference type="EnsemblPlants" id="KRH69298"/>
    </source>
</evidence>
<dbReference type="AlphaFoldDB" id="A0A0R0KVQ0"/>
<dbReference type="Proteomes" id="UP000008827">
    <property type="component" value="Chromosome 2"/>
</dbReference>
<dbReference type="InParanoid" id="A0A0R0KVQ0"/>
<reference evidence="2" key="3">
    <citation type="submission" date="2018-07" db="EMBL/GenBank/DDBJ databases">
        <title>WGS assembly of Glycine max.</title>
        <authorList>
            <person name="Schmutz J."/>
            <person name="Cannon S."/>
            <person name="Schlueter J."/>
            <person name="Ma J."/>
            <person name="Mitros T."/>
            <person name="Nelson W."/>
            <person name="Hyten D."/>
            <person name="Song Q."/>
            <person name="Thelen J."/>
            <person name="Cheng J."/>
            <person name="Xu D."/>
            <person name="Hellsten U."/>
            <person name="May G."/>
            <person name="Yu Y."/>
            <person name="Sakurai T."/>
            <person name="Umezawa T."/>
            <person name="Bhattacharyya M."/>
            <person name="Sandhu D."/>
            <person name="Valliyodan B."/>
            <person name="Lindquist E."/>
            <person name="Peto M."/>
            <person name="Grant D."/>
            <person name="Shu S."/>
            <person name="Goodstein D."/>
            <person name="Barry K."/>
            <person name="Futrell-Griggs M."/>
            <person name="Abernathy B."/>
            <person name="Du J."/>
            <person name="Tian Z."/>
            <person name="Zhu L."/>
            <person name="Gill N."/>
            <person name="Joshi T."/>
            <person name="Libault M."/>
            <person name="Sethuraman A."/>
            <person name="Zhang X."/>
            <person name="Shinozaki K."/>
            <person name="Nguyen H."/>
            <person name="Wing R."/>
            <person name="Cregan P."/>
            <person name="Specht J."/>
            <person name="Grimwood J."/>
            <person name="Rokhsar D."/>
            <person name="Stacey G."/>
            <person name="Shoemaker R."/>
            <person name="Jackson S."/>
        </authorList>
    </citation>
    <scope>NUCLEOTIDE SEQUENCE</scope>
    <source>
        <tissue evidence="2">Callus</tissue>
    </source>
</reference>
<protein>
    <submittedName>
        <fullName evidence="2 3">Uncharacterized protein</fullName>
    </submittedName>
</protein>
<feature type="compositionally biased region" description="Gly residues" evidence="1">
    <location>
        <begin position="165"/>
        <end position="177"/>
    </location>
</feature>
<gene>
    <name evidence="2" type="ORF">GLYMA_02G018500</name>
</gene>
<evidence type="ECO:0000256" key="1">
    <source>
        <dbReference type="SAM" id="MobiDB-lite"/>
    </source>
</evidence>
<evidence type="ECO:0000313" key="4">
    <source>
        <dbReference type="Proteomes" id="UP000008827"/>
    </source>
</evidence>
<dbReference type="EMBL" id="CM000835">
    <property type="protein sequence ID" value="KRH69298.1"/>
    <property type="molecule type" value="Genomic_DNA"/>
</dbReference>
<keyword evidence="4" id="KW-1185">Reference proteome</keyword>
<proteinExistence type="predicted"/>
<sequence length="177" mass="18371">MLKQLRVQGYIGPSPRDMTVLTDISSNNWFPIEMVAEATSEAEGGLEVPRVLARAEGALDIDLPSLLVADASPNPARFEVMEEPSEEHVVAPLIGVHAAGPVAEEQIIVAELSREKFASLFSPQMPIAAGQMRIPADVHPFRGVPVGGDAGVAEAGAANGELEEGGPGGGGIGGDER</sequence>
<reference evidence="2 3" key="1">
    <citation type="journal article" date="2010" name="Nature">
        <title>Genome sequence of the palaeopolyploid soybean.</title>
        <authorList>
            <person name="Schmutz J."/>
            <person name="Cannon S.B."/>
            <person name="Schlueter J."/>
            <person name="Ma J."/>
            <person name="Mitros T."/>
            <person name="Nelson W."/>
            <person name="Hyten D.L."/>
            <person name="Song Q."/>
            <person name="Thelen J.J."/>
            <person name="Cheng J."/>
            <person name="Xu D."/>
            <person name="Hellsten U."/>
            <person name="May G.D."/>
            <person name="Yu Y."/>
            <person name="Sakurai T."/>
            <person name="Umezawa T."/>
            <person name="Bhattacharyya M.K."/>
            <person name="Sandhu D."/>
            <person name="Valliyodan B."/>
            <person name="Lindquist E."/>
            <person name="Peto M."/>
            <person name="Grant D."/>
            <person name="Shu S."/>
            <person name="Goodstein D."/>
            <person name="Barry K."/>
            <person name="Futrell-Griggs M."/>
            <person name="Abernathy B."/>
            <person name="Du J."/>
            <person name="Tian Z."/>
            <person name="Zhu L."/>
            <person name="Gill N."/>
            <person name="Joshi T."/>
            <person name="Libault M."/>
            <person name="Sethuraman A."/>
            <person name="Zhang X.-C."/>
            <person name="Shinozaki K."/>
            <person name="Nguyen H.T."/>
            <person name="Wing R.A."/>
            <person name="Cregan P."/>
            <person name="Specht J."/>
            <person name="Grimwood J."/>
            <person name="Rokhsar D."/>
            <person name="Stacey G."/>
            <person name="Shoemaker R.C."/>
            <person name="Jackson S.A."/>
        </authorList>
    </citation>
    <scope>NUCLEOTIDE SEQUENCE [LARGE SCALE GENOMIC DNA]</scope>
    <source>
        <strain evidence="3">cv. Williams 82</strain>
        <tissue evidence="2">Callus</tissue>
    </source>
</reference>
<dbReference type="EnsemblPlants" id="KRH69298">
    <property type="protein sequence ID" value="KRH69298"/>
    <property type="gene ID" value="GLYMA_02G018500"/>
</dbReference>
<evidence type="ECO:0000313" key="2">
    <source>
        <dbReference type="EMBL" id="KRH69298.1"/>
    </source>
</evidence>
<reference evidence="3" key="2">
    <citation type="submission" date="2018-02" db="UniProtKB">
        <authorList>
            <consortium name="EnsemblPlants"/>
        </authorList>
    </citation>
    <scope>IDENTIFICATION</scope>
    <source>
        <strain evidence="3">Williams 82</strain>
    </source>
</reference>
<dbReference type="OMA" id="DISSNNW"/>
<feature type="region of interest" description="Disordered" evidence="1">
    <location>
        <begin position="155"/>
        <end position="177"/>
    </location>
</feature>
<accession>A0A0R0KVQ0</accession>
<dbReference type="Gramene" id="KRH69298">
    <property type="protein sequence ID" value="KRH69298"/>
    <property type="gene ID" value="GLYMA_02G018500"/>
</dbReference>